<dbReference type="STRING" id="47854.GA0070603_3812"/>
<dbReference type="OrthoDB" id="505641at2"/>
<proteinExistence type="predicted"/>
<gene>
    <name evidence="4" type="ORF">GA0070603_3812</name>
</gene>
<reference evidence="5" key="1">
    <citation type="submission" date="2016-06" db="EMBL/GenBank/DDBJ databases">
        <authorList>
            <person name="Varghese N."/>
            <person name="Submissions Spin"/>
        </authorList>
    </citation>
    <scope>NUCLEOTIDE SEQUENCE [LARGE SCALE GENOMIC DNA]</scope>
    <source>
        <strain evidence="5">DSM 44151</strain>
    </source>
</reference>
<dbReference type="EMBL" id="FMIB01000002">
    <property type="protein sequence ID" value="SCL64583.1"/>
    <property type="molecule type" value="Genomic_DNA"/>
</dbReference>
<keyword evidence="5" id="KW-1185">Reference proteome</keyword>
<sequence>MVRIRRRWALGLLLGGVSATALGTSEPVLSRRRDATPVRRQSPPVEVENRAAGEPWWPPEGSRTADDRRRQIQGYASTTSLAPGESVDFHVAVNPAGRFRITVHRLGWYDGAGARTMLTSPDLDGAPQPVPPADPATGAIACRWPVSWTLRIPEDWTSGLYQAVFTSADGWRACTPFVVRDDRRAAALCVVLPVTTWQAYNQWPRDRRAGKSLYNGYAASGRRDPSLRAREVSFDRPYADSGQPNQFSRDHDAVQWLERNSYDISYATSFDLHSGRLDPARHRGLVFCGHDEYWSAEMRRAAEAGLADGTSLAFLGANSVYWHIRVRPSADGRPERVVACAKTTPDPDEDAAGPTVTWRGLDKPEQALLGVQYNGIVVTPQPLVVRSADHWLWAGTGVADGDRIPGVVRGEADGVHAGTARPLGLRETPLSGSPYPAQQGGRRMQSTHVYERPGGAVVFATGTLGWTMALNRRGHRDERIERATANVLDRILGRMPRGAVPPDETGLETADQPAVTPGPTNR</sequence>
<dbReference type="RefSeq" id="WP_091315833.1">
    <property type="nucleotide sequence ID" value="NZ_FMIB01000002.1"/>
</dbReference>
<feature type="signal peptide" evidence="2">
    <location>
        <begin position="1"/>
        <end position="23"/>
    </location>
</feature>
<dbReference type="Proteomes" id="UP000198605">
    <property type="component" value="Unassembled WGS sequence"/>
</dbReference>
<evidence type="ECO:0000256" key="2">
    <source>
        <dbReference type="SAM" id="SignalP"/>
    </source>
</evidence>
<accession>A0A1C6VDZ5</accession>
<dbReference type="AlphaFoldDB" id="A0A1C6VDZ5"/>
<dbReference type="Pfam" id="PF20254">
    <property type="entry name" value="DMFA2_C"/>
    <property type="match status" value="1"/>
</dbReference>
<name>A0A1C6VDZ5_9ACTN</name>
<feature type="region of interest" description="Disordered" evidence="1">
    <location>
        <begin position="28"/>
        <end position="67"/>
    </location>
</feature>
<feature type="region of interest" description="Disordered" evidence="1">
    <location>
        <begin position="495"/>
        <end position="522"/>
    </location>
</feature>
<feature type="domain" description="N,N-dimethylformamidase beta subunit-like C-terminal" evidence="3">
    <location>
        <begin position="100"/>
        <end position="471"/>
    </location>
</feature>
<keyword evidence="2" id="KW-0732">Signal</keyword>
<feature type="region of interest" description="Disordered" evidence="1">
    <location>
        <begin position="419"/>
        <end position="442"/>
    </location>
</feature>
<dbReference type="InterPro" id="IPR046540">
    <property type="entry name" value="DMFA2_C"/>
</dbReference>
<evidence type="ECO:0000256" key="1">
    <source>
        <dbReference type="SAM" id="MobiDB-lite"/>
    </source>
</evidence>
<evidence type="ECO:0000313" key="4">
    <source>
        <dbReference type="EMBL" id="SCL64583.1"/>
    </source>
</evidence>
<feature type="chain" id="PRO_5039627943" description="N,N-dimethylformamidase beta subunit-like C-terminal domain-containing protein" evidence="2">
    <location>
        <begin position="24"/>
        <end position="522"/>
    </location>
</feature>
<organism evidence="4 5">
    <name type="scientific">Micromonospora chersina</name>
    <dbReference type="NCBI Taxonomy" id="47854"/>
    <lineage>
        <taxon>Bacteria</taxon>
        <taxon>Bacillati</taxon>
        <taxon>Actinomycetota</taxon>
        <taxon>Actinomycetes</taxon>
        <taxon>Micromonosporales</taxon>
        <taxon>Micromonosporaceae</taxon>
        <taxon>Micromonospora</taxon>
    </lineage>
</organism>
<dbReference type="GeneID" id="43280445"/>
<evidence type="ECO:0000313" key="5">
    <source>
        <dbReference type="Proteomes" id="UP000198605"/>
    </source>
</evidence>
<protein>
    <recommendedName>
        <fullName evidence="3">N,N-dimethylformamidase beta subunit-like C-terminal domain-containing protein</fullName>
    </recommendedName>
</protein>
<evidence type="ECO:0000259" key="3">
    <source>
        <dbReference type="Pfam" id="PF20254"/>
    </source>
</evidence>